<dbReference type="Proteomes" id="UP001595957">
    <property type="component" value="Unassembled WGS sequence"/>
</dbReference>
<feature type="transmembrane region" description="Helical" evidence="4">
    <location>
        <begin position="53"/>
        <end position="72"/>
    </location>
</feature>
<evidence type="ECO:0000256" key="2">
    <source>
        <dbReference type="ARBA" id="ARBA00022989"/>
    </source>
</evidence>
<feature type="transmembrane region" description="Helical" evidence="4">
    <location>
        <begin position="20"/>
        <end position="41"/>
    </location>
</feature>
<name>A0ABV9F179_9SPHN</name>
<organism evidence="5 6">
    <name type="scientific">Sphingobium tyrosinilyticum</name>
    <dbReference type="NCBI Taxonomy" id="2715436"/>
    <lineage>
        <taxon>Bacteria</taxon>
        <taxon>Pseudomonadati</taxon>
        <taxon>Pseudomonadota</taxon>
        <taxon>Alphaproteobacteria</taxon>
        <taxon>Sphingomonadales</taxon>
        <taxon>Sphingomonadaceae</taxon>
        <taxon>Sphingobium</taxon>
    </lineage>
</organism>
<keyword evidence="6" id="KW-1185">Reference proteome</keyword>
<keyword evidence="1 4" id="KW-0812">Transmembrane</keyword>
<dbReference type="SUPFAM" id="SSF103473">
    <property type="entry name" value="MFS general substrate transporter"/>
    <property type="match status" value="1"/>
</dbReference>
<dbReference type="Pfam" id="PF07690">
    <property type="entry name" value="MFS_1"/>
    <property type="match status" value="1"/>
</dbReference>
<gene>
    <name evidence="5" type="ORF">ACFO3E_16005</name>
</gene>
<evidence type="ECO:0000313" key="6">
    <source>
        <dbReference type="Proteomes" id="UP001595957"/>
    </source>
</evidence>
<evidence type="ECO:0000256" key="3">
    <source>
        <dbReference type="ARBA" id="ARBA00023136"/>
    </source>
</evidence>
<evidence type="ECO:0000256" key="4">
    <source>
        <dbReference type="SAM" id="Phobius"/>
    </source>
</evidence>
<keyword evidence="3 4" id="KW-0472">Membrane</keyword>
<dbReference type="Gene3D" id="1.20.1250.20">
    <property type="entry name" value="MFS general substrate transporter like domains"/>
    <property type="match status" value="1"/>
</dbReference>
<evidence type="ECO:0000313" key="5">
    <source>
        <dbReference type="EMBL" id="MFC4595667.1"/>
    </source>
</evidence>
<reference evidence="6" key="1">
    <citation type="journal article" date="2019" name="Int. J. Syst. Evol. Microbiol.">
        <title>The Global Catalogue of Microorganisms (GCM) 10K type strain sequencing project: providing services to taxonomists for standard genome sequencing and annotation.</title>
        <authorList>
            <consortium name="The Broad Institute Genomics Platform"/>
            <consortium name="The Broad Institute Genome Sequencing Center for Infectious Disease"/>
            <person name="Wu L."/>
            <person name="Ma J."/>
        </authorList>
    </citation>
    <scope>NUCLEOTIDE SEQUENCE [LARGE SCALE GENOMIC DNA]</scope>
    <source>
        <strain evidence="6">NBRC 103632</strain>
    </source>
</reference>
<dbReference type="EMBL" id="JBHSFZ010000058">
    <property type="protein sequence ID" value="MFC4595667.1"/>
    <property type="molecule type" value="Genomic_DNA"/>
</dbReference>
<comment type="caution">
    <text evidence="5">The sequence shown here is derived from an EMBL/GenBank/DDBJ whole genome shotgun (WGS) entry which is preliminary data.</text>
</comment>
<dbReference type="InterPro" id="IPR036259">
    <property type="entry name" value="MFS_trans_sf"/>
</dbReference>
<evidence type="ECO:0000256" key="1">
    <source>
        <dbReference type="ARBA" id="ARBA00022692"/>
    </source>
</evidence>
<feature type="transmembrane region" description="Helical" evidence="4">
    <location>
        <begin position="78"/>
        <end position="97"/>
    </location>
</feature>
<proteinExistence type="predicted"/>
<accession>A0ABV9F179</accession>
<sequence>MTYSIGLFIEPLQQAFGWTRVQIMAGPSITAFSSFLLAPIVGAQIDRYGARRLALCGAVALSLIFACMGLVGSSTWSWLFVWLLSAVPFAMILPNMWTTAISGFFHAGGAWRWASPCRAPASPHCCCRSIPIF</sequence>
<dbReference type="RefSeq" id="WP_380806128.1">
    <property type="nucleotide sequence ID" value="NZ_JBHSFZ010000058.1"/>
</dbReference>
<dbReference type="InterPro" id="IPR011701">
    <property type="entry name" value="MFS"/>
</dbReference>
<protein>
    <submittedName>
        <fullName evidence="5">MFS transporter</fullName>
    </submittedName>
</protein>
<keyword evidence="2 4" id="KW-1133">Transmembrane helix</keyword>